<keyword evidence="7 13" id="KW-0067">ATP-binding</keyword>
<dbReference type="FunFam" id="3.10.310.40:FF:000001">
    <property type="entry name" value="Alanine--tRNA ligase"/>
    <property type="match status" value="1"/>
</dbReference>
<evidence type="ECO:0000256" key="8">
    <source>
        <dbReference type="ARBA" id="ARBA00022884"/>
    </source>
</evidence>
<dbReference type="InterPro" id="IPR045864">
    <property type="entry name" value="aa-tRNA-synth_II/BPL/LPL"/>
</dbReference>
<evidence type="ECO:0000256" key="10">
    <source>
        <dbReference type="ARBA" id="ARBA00023146"/>
    </source>
</evidence>
<dbReference type="Gene3D" id="3.30.54.20">
    <property type="match status" value="1"/>
</dbReference>
<dbReference type="HAMAP" id="MF_00036_B">
    <property type="entry name" value="Ala_tRNA_synth_B"/>
    <property type="match status" value="1"/>
</dbReference>
<evidence type="ECO:0000256" key="4">
    <source>
        <dbReference type="ARBA" id="ARBA00022723"/>
    </source>
</evidence>
<dbReference type="Gene3D" id="3.30.980.10">
    <property type="entry name" value="Threonyl-trna Synthetase, Chain A, domain 2"/>
    <property type="match status" value="1"/>
</dbReference>
<dbReference type="GO" id="GO:0004813">
    <property type="term" value="F:alanine-tRNA ligase activity"/>
    <property type="evidence" value="ECO:0007669"/>
    <property type="project" value="UniProtKB-UniRule"/>
</dbReference>
<dbReference type="GO" id="GO:0000049">
    <property type="term" value="F:tRNA binding"/>
    <property type="evidence" value="ECO:0007669"/>
    <property type="project" value="UniProtKB-KW"/>
</dbReference>
<evidence type="ECO:0000256" key="11">
    <source>
        <dbReference type="ARBA" id="ARBA00024779"/>
    </source>
</evidence>
<dbReference type="InterPro" id="IPR050058">
    <property type="entry name" value="Ala-tRNA_ligase"/>
</dbReference>
<dbReference type="InterPro" id="IPR002318">
    <property type="entry name" value="Ala-tRNA-lgiase_IIc"/>
</dbReference>
<dbReference type="Gene3D" id="3.30.930.10">
    <property type="entry name" value="Bira Bifunctional Protein, Domain 2"/>
    <property type="match status" value="1"/>
</dbReference>
<evidence type="ECO:0000256" key="1">
    <source>
        <dbReference type="ARBA" id="ARBA00008226"/>
    </source>
</evidence>
<dbReference type="GO" id="GO:0005829">
    <property type="term" value="C:cytosol"/>
    <property type="evidence" value="ECO:0007669"/>
    <property type="project" value="TreeGrafter"/>
</dbReference>
<dbReference type="PRINTS" id="PR00980">
    <property type="entry name" value="TRNASYNTHALA"/>
</dbReference>
<protein>
    <recommendedName>
        <fullName evidence="13">Alanine--tRNA ligase</fullName>
        <ecNumber evidence="13">6.1.1.7</ecNumber>
    </recommendedName>
    <alternativeName>
        <fullName evidence="13">Alanyl-tRNA synthetase</fullName>
        <shortName evidence="13">AlaRS</shortName>
    </alternativeName>
</protein>
<dbReference type="RefSeq" id="WP_189082256.1">
    <property type="nucleotide sequence ID" value="NZ_BMMX01000041.1"/>
</dbReference>
<keyword evidence="16" id="KW-1185">Reference proteome</keyword>
<keyword evidence="3 13" id="KW-0436">Ligase</keyword>
<feature type="domain" description="Alanyl-transfer RNA synthetases family profile" evidence="14">
    <location>
        <begin position="1"/>
        <end position="725"/>
    </location>
</feature>
<dbReference type="SUPFAM" id="SSF50447">
    <property type="entry name" value="Translation proteins"/>
    <property type="match status" value="1"/>
</dbReference>
<dbReference type="SUPFAM" id="SSF101353">
    <property type="entry name" value="Putative anticodon-binding domain of alanyl-tRNA synthetase (AlaRS)"/>
    <property type="match status" value="1"/>
</dbReference>
<dbReference type="CDD" id="cd00673">
    <property type="entry name" value="AlaRS_core"/>
    <property type="match status" value="1"/>
</dbReference>
<dbReference type="Pfam" id="PF07973">
    <property type="entry name" value="tRNA_SAD"/>
    <property type="match status" value="1"/>
</dbReference>
<evidence type="ECO:0000256" key="5">
    <source>
        <dbReference type="ARBA" id="ARBA00022741"/>
    </source>
</evidence>
<evidence type="ECO:0000313" key="16">
    <source>
        <dbReference type="Proteomes" id="UP000656042"/>
    </source>
</evidence>
<keyword evidence="13" id="KW-0963">Cytoplasm</keyword>
<dbReference type="FunFam" id="3.30.54.20:FF:000001">
    <property type="entry name" value="Alanine--tRNA ligase"/>
    <property type="match status" value="1"/>
</dbReference>
<comment type="catalytic activity">
    <reaction evidence="12 13">
        <text>tRNA(Ala) + L-alanine + ATP = L-alanyl-tRNA(Ala) + AMP + diphosphate</text>
        <dbReference type="Rhea" id="RHEA:12540"/>
        <dbReference type="Rhea" id="RHEA-COMP:9657"/>
        <dbReference type="Rhea" id="RHEA-COMP:9923"/>
        <dbReference type="ChEBI" id="CHEBI:30616"/>
        <dbReference type="ChEBI" id="CHEBI:33019"/>
        <dbReference type="ChEBI" id="CHEBI:57972"/>
        <dbReference type="ChEBI" id="CHEBI:78442"/>
        <dbReference type="ChEBI" id="CHEBI:78497"/>
        <dbReference type="ChEBI" id="CHEBI:456215"/>
        <dbReference type="EC" id="6.1.1.7"/>
    </reaction>
</comment>
<keyword evidence="6 13" id="KW-0862">Zinc</keyword>
<feature type="binding site" evidence="13">
    <location>
        <position position="580"/>
    </location>
    <ligand>
        <name>Zn(2+)</name>
        <dbReference type="ChEBI" id="CHEBI:29105"/>
    </ligand>
</feature>
<dbReference type="Gene3D" id="2.40.30.130">
    <property type="match status" value="1"/>
</dbReference>
<dbReference type="Proteomes" id="UP000656042">
    <property type="component" value="Unassembled WGS sequence"/>
</dbReference>
<comment type="caution">
    <text evidence="15">The sequence shown here is derived from an EMBL/GenBank/DDBJ whole genome shotgun (WGS) entry which is preliminary data.</text>
</comment>
<evidence type="ECO:0000256" key="3">
    <source>
        <dbReference type="ARBA" id="ARBA00022598"/>
    </source>
</evidence>
<keyword evidence="9 13" id="KW-0648">Protein biosynthesis</keyword>
<dbReference type="InterPro" id="IPR012947">
    <property type="entry name" value="tRNA_SAD"/>
</dbReference>
<dbReference type="PANTHER" id="PTHR11777">
    <property type="entry name" value="ALANYL-TRNA SYNTHETASE"/>
    <property type="match status" value="1"/>
</dbReference>
<dbReference type="GO" id="GO:0002161">
    <property type="term" value="F:aminoacyl-tRNA deacylase activity"/>
    <property type="evidence" value="ECO:0007669"/>
    <property type="project" value="TreeGrafter"/>
</dbReference>
<keyword evidence="10 13" id="KW-0030">Aminoacyl-tRNA synthetase</keyword>
<dbReference type="InterPro" id="IPR018163">
    <property type="entry name" value="Thr/Ala-tRNA-synth_IIc_edit"/>
</dbReference>
<dbReference type="SMART" id="SM00863">
    <property type="entry name" value="tRNA_SAD"/>
    <property type="match status" value="1"/>
</dbReference>
<keyword evidence="4 13" id="KW-0479">Metal-binding</keyword>
<proteinExistence type="inferred from homology"/>
<evidence type="ECO:0000256" key="12">
    <source>
        <dbReference type="ARBA" id="ARBA00048300"/>
    </source>
</evidence>
<evidence type="ECO:0000256" key="7">
    <source>
        <dbReference type="ARBA" id="ARBA00022840"/>
    </source>
</evidence>
<dbReference type="InterPro" id="IPR018165">
    <property type="entry name" value="Ala-tRNA-synth_IIc_core"/>
</dbReference>
<dbReference type="InterPro" id="IPR009000">
    <property type="entry name" value="Transl_B-barrel_sf"/>
</dbReference>
<dbReference type="EC" id="6.1.1.7" evidence="13"/>
<dbReference type="AlphaFoldDB" id="A0A8J3C3K3"/>
<organism evidence="15 16">
    <name type="scientific">Mangrovihabitans endophyticus</name>
    <dbReference type="NCBI Taxonomy" id="1751298"/>
    <lineage>
        <taxon>Bacteria</taxon>
        <taxon>Bacillati</taxon>
        <taxon>Actinomycetota</taxon>
        <taxon>Actinomycetes</taxon>
        <taxon>Micromonosporales</taxon>
        <taxon>Micromonosporaceae</taxon>
        <taxon>Mangrovihabitans</taxon>
    </lineage>
</organism>
<name>A0A8J3C3K3_9ACTN</name>
<evidence type="ECO:0000256" key="6">
    <source>
        <dbReference type="ARBA" id="ARBA00022833"/>
    </source>
</evidence>
<dbReference type="Pfam" id="PF01411">
    <property type="entry name" value="tRNA-synt_2c"/>
    <property type="match status" value="1"/>
</dbReference>
<dbReference type="FunFam" id="3.30.930.10:FF:000004">
    <property type="entry name" value="Alanine--tRNA ligase"/>
    <property type="match status" value="1"/>
</dbReference>
<dbReference type="NCBIfam" id="TIGR00344">
    <property type="entry name" value="alaS"/>
    <property type="match status" value="1"/>
</dbReference>
<comment type="function">
    <text evidence="11 13">Catalyzes the attachment of alanine to tRNA(Ala) in a two-step reaction: alanine is first activated by ATP to form Ala-AMP and then transferred to the acceptor end of tRNA(Ala). Also edits incorrectly charged Ser-tRNA(Ala) and Gly-tRNA(Ala) via its editing domain.</text>
</comment>
<dbReference type="Gene3D" id="6.10.250.550">
    <property type="match status" value="1"/>
</dbReference>
<feature type="binding site" evidence="13">
    <location>
        <position position="584"/>
    </location>
    <ligand>
        <name>Zn(2+)</name>
        <dbReference type="ChEBI" id="CHEBI:29105"/>
    </ligand>
</feature>
<feature type="binding site" evidence="13">
    <location>
        <position position="686"/>
    </location>
    <ligand>
        <name>Zn(2+)</name>
        <dbReference type="ChEBI" id="CHEBI:29105"/>
    </ligand>
</feature>
<keyword evidence="8 13" id="KW-0694">RNA-binding</keyword>
<reference evidence="15" key="1">
    <citation type="journal article" date="2014" name="Int. J. Syst. Evol. Microbiol.">
        <title>Complete genome sequence of Corynebacterium casei LMG S-19264T (=DSM 44701T), isolated from a smear-ripened cheese.</title>
        <authorList>
            <consortium name="US DOE Joint Genome Institute (JGI-PGF)"/>
            <person name="Walter F."/>
            <person name="Albersmeier A."/>
            <person name="Kalinowski J."/>
            <person name="Ruckert C."/>
        </authorList>
    </citation>
    <scope>NUCLEOTIDE SEQUENCE</scope>
    <source>
        <strain evidence="15">CGMCC 4.7299</strain>
    </source>
</reference>
<dbReference type="InterPro" id="IPR018162">
    <property type="entry name" value="Ala-tRNA-ligase_IIc_anticod-bd"/>
</dbReference>
<gene>
    <name evidence="13 15" type="primary">alaS</name>
    <name evidence="15" type="ORF">GCM10012284_55340</name>
</gene>
<dbReference type="SUPFAM" id="SSF55681">
    <property type="entry name" value="Class II aaRS and biotin synthetases"/>
    <property type="match status" value="1"/>
</dbReference>
<comment type="subcellular location">
    <subcellularLocation>
        <location evidence="13">Cytoplasm</location>
    </subcellularLocation>
</comment>
<dbReference type="GO" id="GO:0008270">
    <property type="term" value="F:zinc ion binding"/>
    <property type="evidence" value="ECO:0007669"/>
    <property type="project" value="UniProtKB-UniRule"/>
</dbReference>
<comment type="similarity">
    <text evidence="1 13">Belongs to the class-II aminoacyl-tRNA synthetase family.</text>
</comment>
<sequence>MRTADIKQRYLAHFEANGHTVVPSAPLPAIEDPNLLFINAGMVQFVPYFLGQRTPPFARAVSVQKCLRTPDIDEVGKTSRHGTFFQMNGNFSFGDYFKAGAIPLAWELSTTSQADGGFGLDPERIWATVYLDDDEAIELWKQTGVPAERIVRRGKKDNFWSMGIPGPAGPCSELYYDRGPDYGPEGGPEVDEDRYLEFWNLVFMQYEITDVKSKEDFTIVGDLPKKNIDTGMGLERIASILQGVDNLYEIDEVRPILTRAAEMTGKRYGAHSGHAAHQSHPDDVRLRVIADHVRTSLMLIGDGVVPANEGRGYVLRRIMRRAIRAVRLLGWQEAALPELLPVARDCMSPSYPELAEDFGRISQYAYAEEEAFLSTLRAGTTILDTAITDTKKSGRGQLSGAQAFQLHDTYGFPIDLTLEIAQEQGLQVDQDGFRRLMADQRARAKADAAARKTGHTDLSAYRTVLDQGGPVEFTGYQEVSRESRVRALLGDGGGIPAASEGDFVELVLDATPFYAEGGGQQADTGLINVGGGQVEVVDVQQPVPGLIVHRARVIRGEVRAGETGFAEIDITRRKAVSRSHTATHLIHQTMRAFLGESATQAGSLNAPGRLRFDFNTPGAVSPAVLHDVEQQVNEVLLRDLEVHAFITSQEEARRLGAMALFGEKYGDEVRVVEVGDYARELCGGTHVSRSGQLGLVKILSESSIGSGVRRVEALVGIDAFGFLAREHLLVARLADLFRVPGDQVADRVEQTVAALRDAEKELEKMRAQMVLGGAGALAGQARDVRGVAFVGAEAPEGAAGNDVRTLAQEIRGKIDAGRPAVVAVAARTGGKASLVVAVNAAGKARGLSASDLVKGALSGRGGGSADVAQGGGVPAEQAPGLLAAVEKAVGGTA</sequence>
<keyword evidence="5 13" id="KW-0547">Nucleotide-binding</keyword>
<dbReference type="PANTHER" id="PTHR11777:SF9">
    <property type="entry name" value="ALANINE--TRNA LIGASE, CYTOPLASMIC"/>
    <property type="match status" value="1"/>
</dbReference>
<accession>A0A8J3C3K3</accession>
<dbReference type="EMBL" id="BMMX01000041">
    <property type="protein sequence ID" value="GGL13513.1"/>
    <property type="molecule type" value="Genomic_DNA"/>
</dbReference>
<evidence type="ECO:0000256" key="2">
    <source>
        <dbReference type="ARBA" id="ARBA00022555"/>
    </source>
</evidence>
<evidence type="ECO:0000256" key="13">
    <source>
        <dbReference type="HAMAP-Rule" id="MF_00036"/>
    </source>
</evidence>
<keyword evidence="2 13" id="KW-0820">tRNA-binding</keyword>
<dbReference type="GO" id="GO:0006419">
    <property type="term" value="P:alanyl-tRNA aminoacylation"/>
    <property type="evidence" value="ECO:0007669"/>
    <property type="project" value="UniProtKB-UniRule"/>
</dbReference>
<comment type="domain">
    <text evidence="13">Consists of three domains; the N-terminal catalytic domain, the editing domain and the C-terminal C-Ala domain. The editing domain removes incorrectly charged amino acids, while the C-Ala domain, along with tRNA(Ala), serves as a bridge to cooperatively bring together the editing and aminoacylation centers thus stimulating deacylation of misacylated tRNAs.</text>
</comment>
<dbReference type="FunFam" id="3.30.980.10:FF:000004">
    <property type="entry name" value="Alanine--tRNA ligase, cytoplasmic"/>
    <property type="match status" value="1"/>
</dbReference>
<dbReference type="Gene3D" id="3.10.310.40">
    <property type="match status" value="1"/>
</dbReference>
<dbReference type="PROSITE" id="PS50860">
    <property type="entry name" value="AA_TRNA_LIGASE_II_ALA"/>
    <property type="match status" value="1"/>
</dbReference>
<dbReference type="GO" id="GO:0005524">
    <property type="term" value="F:ATP binding"/>
    <property type="evidence" value="ECO:0007669"/>
    <property type="project" value="UniProtKB-UniRule"/>
</dbReference>
<dbReference type="SUPFAM" id="SSF55186">
    <property type="entry name" value="ThrRS/AlaRS common domain"/>
    <property type="match status" value="1"/>
</dbReference>
<feature type="binding site" evidence="13">
    <location>
        <position position="682"/>
    </location>
    <ligand>
        <name>Zn(2+)</name>
        <dbReference type="ChEBI" id="CHEBI:29105"/>
    </ligand>
</feature>
<evidence type="ECO:0000313" key="15">
    <source>
        <dbReference type="EMBL" id="GGL13513.1"/>
    </source>
</evidence>
<evidence type="ECO:0000259" key="14">
    <source>
        <dbReference type="PROSITE" id="PS50860"/>
    </source>
</evidence>
<evidence type="ECO:0000256" key="9">
    <source>
        <dbReference type="ARBA" id="ARBA00022917"/>
    </source>
</evidence>
<reference evidence="15" key="2">
    <citation type="submission" date="2020-09" db="EMBL/GenBank/DDBJ databases">
        <authorList>
            <person name="Sun Q."/>
            <person name="Zhou Y."/>
        </authorList>
    </citation>
    <scope>NUCLEOTIDE SEQUENCE</scope>
    <source>
        <strain evidence="15">CGMCC 4.7299</strain>
    </source>
</reference>
<comment type="cofactor">
    <cofactor evidence="13">
        <name>Zn(2+)</name>
        <dbReference type="ChEBI" id="CHEBI:29105"/>
    </cofactor>
    <text evidence="13">Binds 1 zinc ion per subunit.</text>
</comment>
<dbReference type="InterPro" id="IPR023033">
    <property type="entry name" value="Ala_tRNA_ligase_euk/bac"/>
</dbReference>
<dbReference type="InterPro" id="IPR018164">
    <property type="entry name" value="Ala-tRNA-synth_IIc_N"/>
</dbReference>